<evidence type="ECO:0000256" key="1">
    <source>
        <dbReference type="SAM" id="SignalP"/>
    </source>
</evidence>
<evidence type="ECO:0000313" key="3">
    <source>
        <dbReference type="Proteomes" id="UP000245293"/>
    </source>
</evidence>
<evidence type="ECO:0000313" key="2">
    <source>
        <dbReference type="EMBL" id="PWG18687.1"/>
    </source>
</evidence>
<evidence type="ECO:0008006" key="4">
    <source>
        <dbReference type="Google" id="ProtNLM"/>
    </source>
</evidence>
<dbReference type="RefSeq" id="WP_146193214.1">
    <property type="nucleotide sequence ID" value="NZ_QETF01000001.1"/>
</dbReference>
<dbReference type="EMBL" id="QETF01000001">
    <property type="protein sequence ID" value="PWG18687.1"/>
    <property type="molecule type" value="Genomic_DNA"/>
</dbReference>
<dbReference type="OrthoDB" id="7857490at2"/>
<proteinExistence type="predicted"/>
<feature type="chain" id="PRO_5015864081" description="MetA-pathway of phenol degradation" evidence="1">
    <location>
        <begin position="21"/>
        <end position="232"/>
    </location>
</feature>
<protein>
    <recommendedName>
        <fullName evidence="4">MetA-pathway of phenol degradation</fullName>
    </recommendedName>
</protein>
<comment type="caution">
    <text evidence="2">The sequence shown here is derived from an EMBL/GenBank/DDBJ whole genome shotgun (WGS) entry which is preliminary data.</text>
</comment>
<keyword evidence="1" id="KW-0732">Signal</keyword>
<dbReference type="Proteomes" id="UP000245293">
    <property type="component" value="Unassembled WGS sequence"/>
</dbReference>
<sequence>MTRIPVLGLFGLLLAAPAHAGAWLREDGSVFLSFGANIALGDGTQSPVNHDPSLYVEWGVSRDTTLAFNSFAGKADDSYTVEAQVIRALPLPESWGVASVSGHIALRQFETVQYDATGAETDQLDRLAGVGLAWGRGFDRGWLSAETRIMTNLADGRIEGKLDLTGGYDIAPDWAAMLQVQSGTGYADDPYAKLLPSVIYRVSDRLRLNAGVTQALTGDQGTGLFLAGWVEF</sequence>
<keyword evidence="3" id="KW-1185">Reference proteome</keyword>
<organism evidence="2 3">
    <name type="scientific">Salibaculum griseiflavum</name>
    <dbReference type="NCBI Taxonomy" id="1914409"/>
    <lineage>
        <taxon>Bacteria</taxon>
        <taxon>Pseudomonadati</taxon>
        <taxon>Pseudomonadota</taxon>
        <taxon>Alphaproteobacteria</taxon>
        <taxon>Rhodobacterales</taxon>
        <taxon>Roseobacteraceae</taxon>
        <taxon>Salibaculum</taxon>
    </lineage>
</organism>
<name>A0A2V1PBZ8_9RHOB</name>
<reference evidence="3" key="1">
    <citation type="submission" date="2018-05" db="EMBL/GenBank/DDBJ databases">
        <authorList>
            <person name="Du Z."/>
            <person name="Wang X."/>
        </authorList>
    </citation>
    <scope>NUCLEOTIDE SEQUENCE [LARGE SCALE GENOMIC DNA]</scope>
    <source>
        <strain evidence="3">WDS4C29</strain>
    </source>
</reference>
<dbReference type="AlphaFoldDB" id="A0A2V1PBZ8"/>
<accession>A0A2V1PBZ8</accession>
<feature type="signal peptide" evidence="1">
    <location>
        <begin position="1"/>
        <end position="20"/>
    </location>
</feature>
<gene>
    <name evidence="2" type="ORF">DFK10_01880</name>
</gene>